<reference evidence="2 3" key="2">
    <citation type="submission" date="2020-06" db="EMBL/GenBank/DDBJ databases">
        <title>Antribacter stalactiti gen. nov., sp. nov., a new member of the family Nacardiaceae isolated from a cave.</title>
        <authorList>
            <person name="Kim I.S."/>
        </authorList>
    </citation>
    <scope>NUCLEOTIDE SEQUENCE [LARGE SCALE GENOMIC DNA]</scope>
    <source>
        <strain evidence="2 3">YC2-7</strain>
    </source>
</reference>
<name>A0A848KJN9_9NOCA</name>
<evidence type="ECO:0008006" key="4">
    <source>
        <dbReference type="Google" id="ProtNLM"/>
    </source>
</evidence>
<dbReference type="AlphaFoldDB" id="A0A848KJN9"/>
<protein>
    <recommendedName>
        <fullName evidence="4">PrgI family protein</fullName>
    </recommendedName>
</protein>
<sequence length="500" mass="54040">MASAPLFGGLRQETGFRLGSSWSLTQTAFVLGAGLGLLILVQYSLAAAGGLLAVSVPVIGLWVLPFGSARRTVAARVAWRTRAWWAAYRNTDAYAAAPLAPIDRGMDLPGVLGPLLLLDAEDGRGGRQALIYNRATGIVSAILRVAPVGIALADQVEANSWVANYGGMLADLGYKSFVDAIMFVTETSPTGGVNLRSYTQSRIATDAPAVCRDTLTELVPRGASTTADVSATVTINFDPSQMTPVPTDLSDAVTEVVRWLPTFESALSNAGAPVLARATPGWLIRRVRACFDPAIRTDITGDEVESADEIDEVASWRDAGPLRSERSDDVYWTDSGYHASWCFEAPPSGTFRQTVLMPMLTPGPYYRRFALVYRPYSGEQAAKVVEDEVTSGRLRAIWARQTKKDETERDRRDRAKAAQAAKEESLGAGVGRLTAYVTTTVRRRENLDAACANVEQRISTSKLRFRRASGAQEAVFAVSLPLGVDPTKSLSRRASDRWDG</sequence>
<gene>
    <name evidence="2" type="ORF">FGL95_30270</name>
</gene>
<keyword evidence="1" id="KW-1133">Transmembrane helix</keyword>
<dbReference type="EMBL" id="VCQU01000016">
    <property type="protein sequence ID" value="NMN99313.1"/>
    <property type="molecule type" value="Genomic_DNA"/>
</dbReference>
<dbReference type="InterPro" id="IPR049978">
    <property type="entry name" value="SCO6880-like"/>
</dbReference>
<comment type="caution">
    <text evidence="2">The sequence shown here is derived from an EMBL/GenBank/DDBJ whole genome shotgun (WGS) entry which is preliminary data.</text>
</comment>
<dbReference type="RefSeq" id="WP_169594465.1">
    <property type="nucleotide sequence ID" value="NZ_VCQU01000016.1"/>
</dbReference>
<keyword evidence="1" id="KW-0472">Membrane</keyword>
<keyword evidence="3" id="KW-1185">Reference proteome</keyword>
<proteinExistence type="predicted"/>
<accession>A0A848KJN9</accession>
<feature type="transmembrane region" description="Helical" evidence="1">
    <location>
        <begin position="47"/>
        <end position="66"/>
    </location>
</feature>
<evidence type="ECO:0000313" key="2">
    <source>
        <dbReference type="EMBL" id="NMN99313.1"/>
    </source>
</evidence>
<dbReference type="Proteomes" id="UP000535543">
    <property type="component" value="Unassembled WGS sequence"/>
</dbReference>
<evidence type="ECO:0000313" key="3">
    <source>
        <dbReference type="Proteomes" id="UP000535543"/>
    </source>
</evidence>
<feature type="transmembrane region" description="Helical" evidence="1">
    <location>
        <begin position="21"/>
        <end position="41"/>
    </location>
</feature>
<dbReference type="NCBIfam" id="NF042935">
    <property type="entry name" value="SCO6880_fam"/>
    <property type="match status" value="1"/>
</dbReference>
<evidence type="ECO:0000256" key="1">
    <source>
        <dbReference type="SAM" id="Phobius"/>
    </source>
</evidence>
<reference evidence="2 3" key="1">
    <citation type="submission" date="2019-05" db="EMBL/GenBank/DDBJ databases">
        <authorList>
            <person name="Lee S.D."/>
        </authorList>
    </citation>
    <scope>NUCLEOTIDE SEQUENCE [LARGE SCALE GENOMIC DNA]</scope>
    <source>
        <strain evidence="2 3">YC2-7</strain>
    </source>
</reference>
<organism evidence="2 3">
    <name type="scientific">Antrihabitans stalactiti</name>
    <dbReference type="NCBI Taxonomy" id="2584121"/>
    <lineage>
        <taxon>Bacteria</taxon>
        <taxon>Bacillati</taxon>
        <taxon>Actinomycetota</taxon>
        <taxon>Actinomycetes</taxon>
        <taxon>Mycobacteriales</taxon>
        <taxon>Nocardiaceae</taxon>
        <taxon>Antrihabitans</taxon>
    </lineage>
</organism>
<keyword evidence="1" id="KW-0812">Transmembrane</keyword>